<sequence length="491" mass="53701">MPTTTNTAASTADTPAASGFDDYLTTMSQGGGVTVEHPSMPALPPVEPAAAFQATAVNNAATAEASPATQKRAPKSTAKPSDVAPSPTFINGTISKLDTAISSLIDNINSLSELPEAQEAVRNVRERILPDFCFVAYFLRNLSDKEHPPVKTVAGKSGAAAASGAGGVKRKRAEYVGDPIKNMSIETLPSLEMRGSAHAVTPSAPTTAVGKPSPAKMRGRLPVAGIASPLNVMTEFPPMNCPQLIHAWILGSPTYSVPPLSTVKSKDITHFKNGAQALSNIKAFMRVVEIVGREEGVWKERINEWDAVAINTLWGAVEPQFIQKNYIPEFKRGDGSFLWGSVLNKMKKAKVFIALRNTVPGFSHDEFPDMTSYQLLVNWLLGDSANNIPPMHTLKSKDVKHIRNGKTLLCSMRSVMKVVKLAARKHGIWRENVIDWDAESVLELWYMARSYFEENGYCIETKSLEECSWRSVYSKMVQNKALCSEEYLEMR</sequence>
<dbReference type="RefSeq" id="XP_002293986.1">
    <property type="nucleotide sequence ID" value="XM_002293950.1"/>
</dbReference>
<reference evidence="2 3" key="1">
    <citation type="journal article" date="2004" name="Science">
        <title>The genome of the diatom Thalassiosira pseudonana: ecology, evolution, and metabolism.</title>
        <authorList>
            <person name="Armbrust E.V."/>
            <person name="Berges J.A."/>
            <person name="Bowler C."/>
            <person name="Green B.R."/>
            <person name="Martinez D."/>
            <person name="Putnam N.H."/>
            <person name="Zhou S."/>
            <person name="Allen A.E."/>
            <person name="Apt K.E."/>
            <person name="Bechner M."/>
            <person name="Brzezinski M.A."/>
            <person name="Chaal B.K."/>
            <person name="Chiovitti A."/>
            <person name="Davis A.K."/>
            <person name="Demarest M.S."/>
            <person name="Detter J.C."/>
            <person name="Glavina T."/>
            <person name="Goodstein D."/>
            <person name="Hadi M.Z."/>
            <person name="Hellsten U."/>
            <person name="Hildebrand M."/>
            <person name="Jenkins B.D."/>
            <person name="Jurka J."/>
            <person name="Kapitonov V.V."/>
            <person name="Kroger N."/>
            <person name="Lau W.W."/>
            <person name="Lane T.W."/>
            <person name="Larimer F.W."/>
            <person name="Lippmeier J.C."/>
            <person name="Lucas S."/>
            <person name="Medina M."/>
            <person name="Montsant A."/>
            <person name="Obornik M."/>
            <person name="Parker M.S."/>
            <person name="Palenik B."/>
            <person name="Pazour G.J."/>
            <person name="Richardson P.M."/>
            <person name="Rynearson T.A."/>
            <person name="Saito M.A."/>
            <person name="Schwartz D.C."/>
            <person name="Thamatrakoln K."/>
            <person name="Valentin K."/>
            <person name="Vardi A."/>
            <person name="Wilkerson F.P."/>
            <person name="Rokhsar D.S."/>
        </authorList>
    </citation>
    <scope>NUCLEOTIDE SEQUENCE [LARGE SCALE GENOMIC DNA]</scope>
    <source>
        <strain evidence="2 3">CCMP1335</strain>
    </source>
</reference>
<evidence type="ECO:0000313" key="2">
    <source>
        <dbReference type="EMBL" id="EED88995.1"/>
    </source>
</evidence>
<evidence type="ECO:0000256" key="1">
    <source>
        <dbReference type="SAM" id="MobiDB-lite"/>
    </source>
</evidence>
<dbReference type="EMBL" id="CM000649">
    <property type="protein sequence ID" value="EED88995.1"/>
    <property type="molecule type" value="Genomic_DNA"/>
</dbReference>
<dbReference type="AlphaFoldDB" id="B8CCR7"/>
<feature type="region of interest" description="Disordered" evidence="1">
    <location>
        <begin position="1"/>
        <end position="45"/>
    </location>
</feature>
<reference evidence="2 3" key="2">
    <citation type="journal article" date="2008" name="Nature">
        <title>The Phaeodactylum genome reveals the evolutionary history of diatom genomes.</title>
        <authorList>
            <person name="Bowler C."/>
            <person name="Allen A.E."/>
            <person name="Badger J.H."/>
            <person name="Grimwood J."/>
            <person name="Jabbari K."/>
            <person name="Kuo A."/>
            <person name="Maheswari U."/>
            <person name="Martens C."/>
            <person name="Maumus F."/>
            <person name="Otillar R.P."/>
            <person name="Rayko E."/>
            <person name="Salamov A."/>
            <person name="Vandepoele K."/>
            <person name="Beszteri B."/>
            <person name="Gruber A."/>
            <person name="Heijde M."/>
            <person name="Katinka M."/>
            <person name="Mock T."/>
            <person name="Valentin K."/>
            <person name="Verret F."/>
            <person name="Berges J.A."/>
            <person name="Brownlee C."/>
            <person name="Cadoret J.P."/>
            <person name="Chiovitti A."/>
            <person name="Choi C.J."/>
            <person name="Coesel S."/>
            <person name="De Martino A."/>
            <person name="Detter J.C."/>
            <person name="Durkin C."/>
            <person name="Falciatore A."/>
            <person name="Fournet J."/>
            <person name="Haruta M."/>
            <person name="Huysman M.J."/>
            <person name="Jenkins B.D."/>
            <person name="Jiroutova K."/>
            <person name="Jorgensen R.E."/>
            <person name="Joubert Y."/>
            <person name="Kaplan A."/>
            <person name="Kroger N."/>
            <person name="Kroth P.G."/>
            <person name="La Roche J."/>
            <person name="Lindquist E."/>
            <person name="Lommer M."/>
            <person name="Martin-Jezequel V."/>
            <person name="Lopez P.J."/>
            <person name="Lucas S."/>
            <person name="Mangogna M."/>
            <person name="McGinnis K."/>
            <person name="Medlin L.K."/>
            <person name="Montsant A."/>
            <person name="Oudot-Le Secq M.P."/>
            <person name="Napoli C."/>
            <person name="Obornik M."/>
            <person name="Parker M.S."/>
            <person name="Petit J.L."/>
            <person name="Porcel B.M."/>
            <person name="Poulsen N."/>
            <person name="Robison M."/>
            <person name="Rychlewski L."/>
            <person name="Rynearson T.A."/>
            <person name="Schmutz J."/>
            <person name="Shapiro H."/>
            <person name="Siaut M."/>
            <person name="Stanley M."/>
            <person name="Sussman M.R."/>
            <person name="Taylor A.R."/>
            <person name="Vardi A."/>
            <person name="von Dassow P."/>
            <person name="Vyverman W."/>
            <person name="Willis A."/>
            <person name="Wyrwicz L.S."/>
            <person name="Rokhsar D.S."/>
            <person name="Weissenbach J."/>
            <person name="Armbrust E.V."/>
            <person name="Green B.R."/>
            <person name="Van de Peer Y."/>
            <person name="Grigoriev I.V."/>
        </authorList>
    </citation>
    <scope>NUCLEOTIDE SEQUENCE [LARGE SCALE GENOMIC DNA]</scope>
    <source>
        <strain evidence="2 3">CCMP1335</strain>
    </source>
</reference>
<dbReference type="GeneID" id="7451578"/>
<organism evidence="2 3">
    <name type="scientific">Thalassiosira pseudonana</name>
    <name type="common">Marine diatom</name>
    <name type="synonym">Cyclotella nana</name>
    <dbReference type="NCBI Taxonomy" id="35128"/>
    <lineage>
        <taxon>Eukaryota</taxon>
        <taxon>Sar</taxon>
        <taxon>Stramenopiles</taxon>
        <taxon>Ochrophyta</taxon>
        <taxon>Bacillariophyta</taxon>
        <taxon>Coscinodiscophyceae</taxon>
        <taxon>Thalassiosirophycidae</taxon>
        <taxon>Thalassiosirales</taxon>
        <taxon>Thalassiosiraceae</taxon>
        <taxon>Thalassiosira</taxon>
    </lineage>
</organism>
<gene>
    <name evidence="2" type="ORF">THAPSDRAFT_9953</name>
</gene>
<feature type="compositionally biased region" description="Low complexity" evidence="1">
    <location>
        <begin position="1"/>
        <end position="17"/>
    </location>
</feature>
<feature type="region of interest" description="Disordered" evidence="1">
    <location>
        <begin position="61"/>
        <end position="88"/>
    </location>
</feature>
<keyword evidence="3" id="KW-1185">Reference proteome</keyword>
<proteinExistence type="predicted"/>
<name>B8CCR7_THAPS</name>
<dbReference type="InParanoid" id="B8CCR7"/>
<dbReference type="Proteomes" id="UP000001449">
    <property type="component" value="Chromosome 14"/>
</dbReference>
<dbReference type="PaxDb" id="35128-Thaps9953"/>
<accession>B8CCR7</accession>
<protein>
    <submittedName>
        <fullName evidence="2">Uncharacterized protein</fullName>
    </submittedName>
</protein>
<evidence type="ECO:0000313" key="3">
    <source>
        <dbReference type="Proteomes" id="UP000001449"/>
    </source>
</evidence>
<dbReference type="KEGG" id="tps:THAPSDRAFT_9953"/>
<dbReference type="HOGENOM" id="CLU_556118_0_0_1"/>